<evidence type="ECO:0000313" key="3">
    <source>
        <dbReference type="Proteomes" id="UP001152797"/>
    </source>
</evidence>
<reference evidence="1" key="1">
    <citation type="submission" date="2022-10" db="EMBL/GenBank/DDBJ databases">
        <authorList>
            <person name="Chen Y."/>
            <person name="Dougan E. K."/>
            <person name="Chan C."/>
            <person name="Rhodes N."/>
            <person name="Thang M."/>
        </authorList>
    </citation>
    <scope>NUCLEOTIDE SEQUENCE</scope>
</reference>
<dbReference type="AlphaFoldDB" id="A0A9P1FMR2"/>
<dbReference type="OrthoDB" id="430202at2759"/>
<gene>
    <name evidence="1" type="ORF">C1SCF055_LOCUS7968</name>
</gene>
<accession>A0A9P1FMR2</accession>
<dbReference type="Proteomes" id="UP001152797">
    <property type="component" value="Unassembled WGS sequence"/>
</dbReference>
<name>A0A9P1FMR2_9DINO</name>
<dbReference type="EMBL" id="CAMXCT030000535">
    <property type="protein sequence ID" value="CAL4767372.1"/>
    <property type="molecule type" value="Genomic_DNA"/>
</dbReference>
<evidence type="ECO:0000313" key="2">
    <source>
        <dbReference type="EMBL" id="CAL4767372.1"/>
    </source>
</evidence>
<proteinExistence type="predicted"/>
<evidence type="ECO:0000313" key="1">
    <source>
        <dbReference type="EMBL" id="CAI3980060.1"/>
    </source>
</evidence>
<dbReference type="EMBL" id="CAMXCT010000535">
    <property type="protein sequence ID" value="CAI3980060.1"/>
    <property type="molecule type" value="Genomic_DNA"/>
</dbReference>
<sequence>MNRQEFLRCVTEEINHALENGIATRLLVLLPQKLRDTAVSRKKCDFDIEFLDEGLRRCEALVLKCPCSICDKTVPGDTLCMPDCSVSKRKLLMNVLARTALDFDPARYSHGDITRLVVARHSDACRSRLERRSFARAVIQRAKRDMHVAASRKRTQRIEALRDAMGAGAFSEMVSRQLWTRRTRGSSPSGGQDWAQTLQWWHSDEGMMYWNPPPQPHPQHVSDVLRRGLSRGLPGCFPVPVEKTLEVPKSVVPYLALRITDWLQERQEERFPGLKSRCFMSGRVNFNREDGERVPSVHISCKQHMGDNLVLLDAASLENLMPGDVVVPRALLNVNGRVVATVAWEDVALALPRPHDKFDVYLRGNMPPTSRLAVGWDLTNTLEEAELHIVWLCLWGRSMELVVKLVGTEDTAGNATDETLQELWQSLSNDLASHYAPMYQRFLVRRRLYVDLEERTTAALRSLMQCTRSLVQPMVRGIGRCLRRVEELLQEWFLSPTSRAMRTLGRWIEQAVNWICRDRILPCCRWACRGLSSSLVQPMVRGIGRCLRRVGQLLQEWFLSPTSRAMRTLGRWIEQAVNWICRERILPCCRWACRGLSSSLVQPMVRGIGRCLRRVGQLLQEWIEHATAWRRRTCGAMAGRLRHRVSLIIEPFQRRFRGMQCQCQIPFQHRQGRRCGHALHSALQTTWRVLKRSVDCVSTSCKKVVQRLCPQREPRQPRLARVRRHDERNSLIPRV</sequence>
<keyword evidence="3" id="KW-1185">Reference proteome</keyword>
<reference evidence="2 3" key="2">
    <citation type="submission" date="2024-05" db="EMBL/GenBank/DDBJ databases">
        <authorList>
            <person name="Chen Y."/>
            <person name="Shah S."/>
            <person name="Dougan E. K."/>
            <person name="Thang M."/>
            <person name="Chan C."/>
        </authorList>
    </citation>
    <scope>NUCLEOTIDE SEQUENCE [LARGE SCALE GENOMIC DNA]</scope>
</reference>
<comment type="caution">
    <text evidence="1">The sequence shown here is derived from an EMBL/GenBank/DDBJ whole genome shotgun (WGS) entry which is preliminary data.</text>
</comment>
<dbReference type="EMBL" id="CAMXCT020000535">
    <property type="protein sequence ID" value="CAL1133435.1"/>
    <property type="molecule type" value="Genomic_DNA"/>
</dbReference>
<organism evidence="1">
    <name type="scientific">Cladocopium goreaui</name>
    <dbReference type="NCBI Taxonomy" id="2562237"/>
    <lineage>
        <taxon>Eukaryota</taxon>
        <taxon>Sar</taxon>
        <taxon>Alveolata</taxon>
        <taxon>Dinophyceae</taxon>
        <taxon>Suessiales</taxon>
        <taxon>Symbiodiniaceae</taxon>
        <taxon>Cladocopium</taxon>
    </lineage>
</organism>
<protein>
    <submittedName>
        <fullName evidence="1">Uncharacterized protein</fullName>
    </submittedName>
</protein>